<reference evidence="1" key="1">
    <citation type="submission" date="2019-12" db="EMBL/GenBank/DDBJ databases">
        <title>Genome sequencing and annotation of Brassica cretica.</title>
        <authorList>
            <person name="Studholme D.J."/>
            <person name="Sarris P."/>
        </authorList>
    </citation>
    <scope>NUCLEOTIDE SEQUENCE</scope>
    <source>
        <strain evidence="1">PFS-109/04</strain>
        <tissue evidence="1">Leaf</tissue>
    </source>
</reference>
<protein>
    <submittedName>
        <fullName evidence="1">Uncharacterized protein</fullName>
    </submittedName>
</protein>
<dbReference type="EMBL" id="QGKX02000996">
    <property type="protein sequence ID" value="KAF3560055.1"/>
    <property type="molecule type" value="Genomic_DNA"/>
</dbReference>
<sequence length="288" mass="33863">MDSTLKEFGPIGIGQNIHGARSYEFYKSEVSQSVHLRVSEFRSCFKPNEKAFRPKIMDFEMNLLSFQQAKNQEKIPRKYEVMAQSPKPAKPALHLPKLEDPGLTSNQTQFLKPGDFVQIRESLYNILGSTRPHLIKRILKESIQPNQSRLWKDLAIFRFNHFQANQLRPEDIMIKPRRPEDISSHPGESETFLQCTSIHQIIQNQSRPYVPFLESKAINSQQLFSHQDWHDFYPYFCSREVPKKLTYSLKPSRYKIRVKSLEESLWIQDIFQRLVLSVFLICLFPSLF</sequence>
<dbReference type="Proteomes" id="UP000712600">
    <property type="component" value="Unassembled WGS sequence"/>
</dbReference>
<gene>
    <name evidence="1" type="ORF">F2Q69_00010999</name>
</gene>
<evidence type="ECO:0000313" key="1">
    <source>
        <dbReference type="EMBL" id="KAF3560055.1"/>
    </source>
</evidence>
<name>A0A8S9R8V7_BRACR</name>
<dbReference type="AlphaFoldDB" id="A0A8S9R8V7"/>
<accession>A0A8S9R8V7</accession>
<organism evidence="1 2">
    <name type="scientific">Brassica cretica</name>
    <name type="common">Mustard</name>
    <dbReference type="NCBI Taxonomy" id="69181"/>
    <lineage>
        <taxon>Eukaryota</taxon>
        <taxon>Viridiplantae</taxon>
        <taxon>Streptophyta</taxon>
        <taxon>Embryophyta</taxon>
        <taxon>Tracheophyta</taxon>
        <taxon>Spermatophyta</taxon>
        <taxon>Magnoliopsida</taxon>
        <taxon>eudicotyledons</taxon>
        <taxon>Gunneridae</taxon>
        <taxon>Pentapetalae</taxon>
        <taxon>rosids</taxon>
        <taxon>malvids</taxon>
        <taxon>Brassicales</taxon>
        <taxon>Brassicaceae</taxon>
        <taxon>Brassiceae</taxon>
        <taxon>Brassica</taxon>
    </lineage>
</organism>
<comment type="caution">
    <text evidence="1">The sequence shown here is derived from an EMBL/GenBank/DDBJ whole genome shotgun (WGS) entry which is preliminary data.</text>
</comment>
<proteinExistence type="predicted"/>
<evidence type="ECO:0000313" key="2">
    <source>
        <dbReference type="Proteomes" id="UP000712600"/>
    </source>
</evidence>